<protein>
    <recommendedName>
        <fullName evidence="2">F-box domain-containing protein</fullName>
    </recommendedName>
</protein>
<gene>
    <name evidence="3" type="ORF">Q9L58_000436</name>
</gene>
<feature type="compositionally biased region" description="Basic and acidic residues" evidence="1">
    <location>
        <begin position="714"/>
        <end position="725"/>
    </location>
</feature>
<dbReference type="Proteomes" id="UP001447188">
    <property type="component" value="Unassembled WGS sequence"/>
</dbReference>
<dbReference type="SUPFAM" id="SSF81383">
    <property type="entry name" value="F-box domain"/>
    <property type="match status" value="1"/>
</dbReference>
<dbReference type="InterPro" id="IPR036047">
    <property type="entry name" value="F-box-like_dom_sf"/>
</dbReference>
<dbReference type="SUPFAM" id="SSF52047">
    <property type="entry name" value="RNI-like"/>
    <property type="match status" value="1"/>
</dbReference>
<dbReference type="Gene3D" id="3.80.10.10">
    <property type="entry name" value="Ribonuclease Inhibitor"/>
    <property type="match status" value="1"/>
</dbReference>
<proteinExistence type="predicted"/>
<dbReference type="CDD" id="cd09917">
    <property type="entry name" value="F-box_SF"/>
    <property type="match status" value="1"/>
</dbReference>
<sequence length="1232" mass="138231">MAEPFHDLDYPYQPFYPSPAPLFSPYQRSNTPLDLPRDFRPVFPVLRDLTDEELLNLTDLVLFERQRQHVETMREKGRYLDRLTSFLEQEAKFGVGDLFAPDELPDSPGTPPEAVASSALSTKAVPADLELENGESSSSERPPESYFIDSLPLPMTYGAFPPAPPSIVSFYQPLYTPPQSGGAKYSPRSLHDPRPFAILNSIPPLDTPANYASGKGKSRPAATLPKKSKPSTKQADPEIEKRWVSYFQSRFRYRWEMEQTDSSIRILETAVEGVIQRKRGRIARGGGLRRETLADVTRLRDLRIGGRKRAGNFLSIKAGPATSGELLQGPITKLPTELLHQIFSYFRAPHLASTHALICRRWNAIATPIVYKKIPFGDYMEDYWVEVGRRKRIWRKKQEENEKDSGKEKGAYELPKNYSSGYIHGDRISRMSGAGWGARHGVLRHDCGSDDEGEVEFGGADGDEDFYPDGKQGGTFPVGGPALVVMPWSMGIIRAIGNPHLAKHVRHITYQASSYTSFPNHNEASKVFTDVADMRPMFDQRFRTLNRLLLLVRKAVRVCTRVESIELNSGDERISNALLGLLKWSPRVENLSIINTNLRLLQFSRGVGKGQEGLMSRGGGKGKGRARPREEDGEGGGEGATPDGGFRRYLIDTQNLNEPLKTGQKVKIKSAPPGPQFYFPNIKRVLLFRCGYHPMPQKDSALIEPAVRHTPRNAHGDRAQASRERERRRRKRIRARAKVARGEKRALEKIVLFLQRCSALEELKVKGCQFLPEALVDSTLIWELEGGTSEEAPLTMGKLQSLTIRSCGTYLHDRTPDIWLSSAPFESFFLRHKCITHLGWNGWILNRHLPLEDPVFSRVVTHLGRTVTSLSIAHGYDEEVARTAAESFHRVRLSLKRFNLLLRHLRHLDSLDWRMFYLPMSKMMMCIRNLRHCRKLRQLRIEGVVGVISPDEARELVAALPALEKLRVGWRPRPSGYRRGRGGPQMSPFHQPPIWSDDLIMDYDSPPSPAFPMPPPHPPPPMPMPIPLPMPMPLPLPMPMPMPMPPVAVDSDYEDDDWGGETGREPEWVAAEEVARIFAELVALRELVVNICIAMPASVEKSAVAMGYRVADEILRPVTGGSTLRKRWLEKIRETAVAFARCSPSGLRKVGLGYFIGVEGLRAVVRLDRDAAGTVVGWSADLRGGRVGECWKGGVEEGIGRGGEAWMEGALRGGKEVWGCELLARGYGRRVV</sequence>
<feature type="region of interest" description="Disordered" evidence="1">
    <location>
        <begin position="207"/>
        <end position="235"/>
    </location>
</feature>
<dbReference type="InterPro" id="IPR001810">
    <property type="entry name" value="F-box_dom"/>
</dbReference>
<evidence type="ECO:0000313" key="4">
    <source>
        <dbReference type="Proteomes" id="UP001447188"/>
    </source>
</evidence>
<evidence type="ECO:0000313" key="3">
    <source>
        <dbReference type="EMBL" id="KAL0640466.1"/>
    </source>
</evidence>
<name>A0ABR3GXZ9_9PEZI</name>
<comment type="caution">
    <text evidence="3">The sequence shown here is derived from an EMBL/GenBank/DDBJ whole genome shotgun (WGS) entry which is preliminary data.</text>
</comment>
<dbReference type="Gene3D" id="1.20.1280.50">
    <property type="match status" value="1"/>
</dbReference>
<feature type="domain" description="F-box" evidence="2">
    <location>
        <begin position="328"/>
        <end position="374"/>
    </location>
</feature>
<dbReference type="EMBL" id="JBBBZM010000003">
    <property type="protein sequence ID" value="KAL0640466.1"/>
    <property type="molecule type" value="Genomic_DNA"/>
</dbReference>
<dbReference type="PROSITE" id="PS50181">
    <property type="entry name" value="FBOX"/>
    <property type="match status" value="1"/>
</dbReference>
<evidence type="ECO:0000259" key="2">
    <source>
        <dbReference type="PROSITE" id="PS50181"/>
    </source>
</evidence>
<feature type="region of interest" description="Disordered" evidence="1">
    <location>
        <begin position="98"/>
        <end position="120"/>
    </location>
</feature>
<feature type="region of interest" description="Disordered" evidence="1">
    <location>
        <begin position="610"/>
        <end position="645"/>
    </location>
</feature>
<dbReference type="Pfam" id="PF12937">
    <property type="entry name" value="F-box-like"/>
    <property type="match status" value="1"/>
</dbReference>
<reference evidence="3 4" key="1">
    <citation type="submission" date="2024-02" db="EMBL/GenBank/DDBJ databases">
        <title>Discinaceae phylogenomics.</title>
        <authorList>
            <person name="Dirks A.C."/>
            <person name="James T.Y."/>
        </authorList>
    </citation>
    <scope>NUCLEOTIDE SEQUENCE [LARGE SCALE GENOMIC DNA]</scope>
    <source>
        <strain evidence="3 4">ACD0624</strain>
    </source>
</reference>
<accession>A0ABR3GXZ9</accession>
<evidence type="ECO:0000256" key="1">
    <source>
        <dbReference type="SAM" id="MobiDB-lite"/>
    </source>
</evidence>
<keyword evidence="4" id="KW-1185">Reference proteome</keyword>
<feature type="compositionally biased region" description="Gly residues" evidence="1">
    <location>
        <begin position="610"/>
        <end position="619"/>
    </location>
</feature>
<feature type="region of interest" description="Disordered" evidence="1">
    <location>
        <begin position="710"/>
        <end position="732"/>
    </location>
</feature>
<organism evidence="3 4">
    <name type="scientific">Discina gigas</name>
    <dbReference type="NCBI Taxonomy" id="1032678"/>
    <lineage>
        <taxon>Eukaryota</taxon>
        <taxon>Fungi</taxon>
        <taxon>Dikarya</taxon>
        <taxon>Ascomycota</taxon>
        <taxon>Pezizomycotina</taxon>
        <taxon>Pezizomycetes</taxon>
        <taxon>Pezizales</taxon>
        <taxon>Discinaceae</taxon>
        <taxon>Discina</taxon>
    </lineage>
</organism>
<dbReference type="InterPro" id="IPR032675">
    <property type="entry name" value="LRR_dom_sf"/>
</dbReference>